<dbReference type="EMBL" id="CM037025">
    <property type="protein sequence ID" value="KAH7660793.1"/>
    <property type="molecule type" value="Genomic_DNA"/>
</dbReference>
<sequence length="256" mass="28678">MKLKSGEQSHASHQDENLFGQTQNLPLLEENSTYRQKILAIADQLQLLKNQLEHDKPQFPSFSWVNQQHQGETSSYVGQNQSIISENPFCSKQIAHQGQQQFINQCVSNAKRDDNCLMQMEPTHSISENGLQLSQPILKKCTSTMVDNAASGNQDAGHLYEQMPSQILPKTRRTRRTRRSSTAIAVITTPMKRSGRLKKRPLEALDTPISQSIIKKVGTTGSSAYQPIEMLNDVVTSCAIDLKEEEEKLLCANIEG</sequence>
<accession>A0ACB7UK37</accession>
<name>A0ACB7UK37_DIOAL</name>
<evidence type="ECO:0000313" key="1">
    <source>
        <dbReference type="EMBL" id="KAH7660793.1"/>
    </source>
</evidence>
<keyword evidence="2" id="KW-1185">Reference proteome</keyword>
<protein>
    <submittedName>
        <fullName evidence="1">Uncharacterized protein</fullName>
    </submittedName>
</protein>
<gene>
    <name evidence="1" type="ORF">IHE45_15G017000</name>
</gene>
<evidence type="ECO:0000313" key="2">
    <source>
        <dbReference type="Proteomes" id="UP000827976"/>
    </source>
</evidence>
<organism evidence="1 2">
    <name type="scientific">Dioscorea alata</name>
    <name type="common">Purple yam</name>
    <dbReference type="NCBI Taxonomy" id="55571"/>
    <lineage>
        <taxon>Eukaryota</taxon>
        <taxon>Viridiplantae</taxon>
        <taxon>Streptophyta</taxon>
        <taxon>Embryophyta</taxon>
        <taxon>Tracheophyta</taxon>
        <taxon>Spermatophyta</taxon>
        <taxon>Magnoliopsida</taxon>
        <taxon>Liliopsida</taxon>
        <taxon>Dioscoreales</taxon>
        <taxon>Dioscoreaceae</taxon>
        <taxon>Dioscorea</taxon>
    </lineage>
</organism>
<dbReference type="Proteomes" id="UP000827976">
    <property type="component" value="Chromosome 15"/>
</dbReference>
<reference evidence="2" key="1">
    <citation type="journal article" date="2022" name="Nat. Commun.">
        <title>Chromosome evolution and the genetic basis of agronomically important traits in greater yam.</title>
        <authorList>
            <person name="Bredeson J.V."/>
            <person name="Lyons J.B."/>
            <person name="Oniyinde I.O."/>
            <person name="Okereke N.R."/>
            <person name="Kolade O."/>
            <person name="Nnabue I."/>
            <person name="Nwadili C.O."/>
            <person name="Hribova E."/>
            <person name="Parker M."/>
            <person name="Nwogha J."/>
            <person name="Shu S."/>
            <person name="Carlson J."/>
            <person name="Kariba R."/>
            <person name="Muthemba S."/>
            <person name="Knop K."/>
            <person name="Barton G.J."/>
            <person name="Sherwood A.V."/>
            <person name="Lopez-Montes A."/>
            <person name="Asiedu R."/>
            <person name="Jamnadass R."/>
            <person name="Muchugi A."/>
            <person name="Goodstein D."/>
            <person name="Egesi C.N."/>
            <person name="Featherston J."/>
            <person name="Asfaw A."/>
            <person name="Simpson G.G."/>
            <person name="Dolezel J."/>
            <person name="Hendre P.S."/>
            <person name="Van Deynze A."/>
            <person name="Kumar P.L."/>
            <person name="Obidiegwu J.E."/>
            <person name="Bhattacharjee R."/>
            <person name="Rokhsar D.S."/>
        </authorList>
    </citation>
    <scope>NUCLEOTIDE SEQUENCE [LARGE SCALE GENOMIC DNA]</scope>
    <source>
        <strain evidence="2">cv. TDa95/00328</strain>
    </source>
</reference>
<comment type="caution">
    <text evidence="1">The sequence shown here is derived from an EMBL/GenBank/DDBJ whole genome shotgun (WGS) entry which is preliminary data.</text>
</comment>
<proteinExistence type="predicted"/>